<protein>
    <recommendedName>
        <fullName evidence="1">DUF7878 domain-containing protein</fullName>
    </recommendedName>
</protein>
<evidence type="ECO:0000313" key="2">
    <source>
        <dbReference type="EMBL" id="KAA1036990.1"/>
    </source>
</evidence>
<comment type="caution">
    <text evidence="2">The sequence shown here is derived from an EMBL/GenBank/DDBJ whole genome shotgun (WGS) entry which is preliminary data.</text>
</comment>
<dbReference type="RefSeq" id="WP_170234611.1">
    <property type="nucleotide sequence ID" value="NZ_SCWC02000009.1"/>
</dbReference>
<dbReference type="EMBL" id="SCWC02000009">
    <property type="protein sequence ID" value="KAA1036990.1"/>
    <property type="molecule type" value="Genomic_DNA"/>
</dbReference>
<feature type="domain" description="DUF7878" evidence="1">
    <location>
        <begin position="2"/>
        <end position="62"/>
    </location>
</feature>
<gene>
    <name evidence="2" type="ORF">ERX35_010070</name>
</gene>
<reference evidence="2 3" key="1">
    <citation type="submission" date="2019-09" db="EMBL/GenBank/DDBJ databases">
        <authorList>
            <person name="Mazhar S."/>
            <person name="Altermann E."/>
            <person name="Hill C."/>
            <person name="Mcauliffe O."/>
        </authorList>
    </citation>
    <scope>NUCLEOTIDE SEQUENCE [LARGE SCALE GENOMIC DNA]</scope>
    <source>
        <strain evidence="2 3">ATCC 51831</strain>
    </source>
</reference>
<dbReference type="Proteomes" id="UP000295735">
    <property type="component" value="Unassembled WGS sequence"/>
</dbReference>
<dbReference type="InterPro" id="IPR057200">
    <property type="entry name" value="DUF7878"/>
</dbReference>
<keyword evidence="3" id="KW-1185">Reference proteome</keyword>
<proteinExistence type="predicted"/>
<evidence type="ECO:0000313" key="3">
    <source>
        <dbReference type="Proteomes" id="UP000295735"/>
    </source>
</evidence>
<organism evidence="2 3">
    <name type="scientific">Macrococcus equipercicus</name>
    <dbReference type="NCBI Taxonomy" id="69967"/>
    <lineage>
        <taxon>Bacteria</taxon>
        <taxon>Bacillati</taxon>
        <taxon>Bacillota</taxon>
        <taxon>Bacilli</taxon>
        <taxon>Bacillales</taxon>
        <taxon>Staphylococcaceae</taxon>
        <taxon>Macrococcus</taxon>
    </lineage>
</organism>
<sequence>MKKDITKLIFIEGDLTIKINNILFFKESIAMLEFYFYLDKWLKYIYDFEVVDFEYYSIEIEED</sequence>
<evidence type="ECO:0000259" key="1">
    <source>
        <dbReference type="Pfam" id="PF25297"/>
    </source>
</evidence>
<dbReference type="Pfam" id="PF25297">
    <property type="entry name" value="DUF7878"/>
    <property type="match status" value="1"/>
</dbReference>
<name>A0ABQ6R6R8_9STAP</name>
<accession>A0ABQ6R6R8</accession>